<comment type="catalytic activity">
    <reaction evidence="3">
        <text>UTP + H2O = UMP + diphosphate + H(+)</text>
        <dbReference type="Rhea" id="RHEA:29395"/>
        <dbReference type="ChEBI" id="CHEBI:15377"/>
        <dbReference type="ChEBI" id="CHEBI:15378"/>
        <dbReference type="ChEBI" id="CHEBI:33019"/>
        <dbReference type="ChEBI" id="CHEBI:46398"/>
        <dbReference type="ChEBI" id="CHEBI:57865"/>
        <dbReference type="EC" id="3.6.1.9"/>
    </reaction>
</comment>
<accession>A0ABW4SFA6</accession>
<evidence type="ECO:0000256" key="2">
    <source>
        <dbReference type="ARBA" id="ARBA00022801"/>
    </source>
</evidence>
<proteinExistence type="inferred from homology"/>
<comment type="cofactor">
    <cofactor evidence="1 3">
        <name>a divalent metal cation</name>
        <dbReference type="ChEBI" id="CHEBI:60240"/>
    </cofactor>
</comment>
<dbReference type="EMBL" id="JBHUGI010000006">
    <property type="protein sequence ID" value="MFD1927296.1"/>
    <property type="molecule type" value="Genomic_DNA"/>
</dbReference>
<comment type="function">
    <text evidence="3">Nucleoside triphosphate pyrophosphatase that hydrolyzes dTTP and UTP. May have a dual role in cell division arrest and in preventing the incorporation of modified nucleotides into cellular nucleic acids.</text>
</comment>
<dbReference type="PANTHER" id="PTHR43213">
    <property type="entry name" value="BIFUNCTIONAL DTTP/UTP PYROPHOSPHATASE/METHYLTRANSFERASE PROTEIN-RELATED"/>
    <property type="match status" value="1"/>
</dbReference>
<dbReference type="EC" id="3.6.1.9" evidence="3"/>
<gene>
    <name evidence="4" type="ORF">ACFSFY_04365</name>
</gene>
<dbReference type="Proteomes" id="UP001597218">
    <property type="component" value="Unassembled WGS sequence"/>
</dbReference>
<evidence type="ECO:0000313" key="4">
    <source>
        <dbReference type="EMBL" id="MFD1927296.1"/>
    </source>
</evidence>
<evidence type="ECO:0000313" key="5">
    <source>
        <dbReference type="Proteomes" id="UP001597218"/>
    </source>
</evidence>
<comment type="subcellular location">
    <subcellularLocation>
        <location evidence="3">Cytoplasm</location>
    </subcellularLocation>
</comment>
<dbReference type="NCBIfam" id="TIGR00172">
    <property type="entry name" value="maf"/>
    <property type="match status" value="1"/>
</dbReference>
<keyword evidence="3" id="KW-0963">Cytoplasm</keyword>
<dbReference type="CDD" id="cd00555">
    <property type="entry name" value="Maf"/>
    <property type="match status" value="1"/>
</dbReference>
<sequence>MKFKVNKKLILASGSPRRKKLLDLLDVPFTVVNSNYPEHEYTGKGSPVEYAESLATSKTLSVAEENPDAVIIGADTIVVLENRIFSKPVDALEAKQFLRALSGQSHSVITAVAIFFDGELITFSNITKVTFYELSDDLIDMSVTTGDPLDKAGAYGIQSSGALFVERINGDYYSVMGLPIAALTKKLLELEILSLVGGAVENDS</sequence>
<comment type="caution">
    <text evidence="4">The sequence shown here is derived from an EMBL/GenBank/DDBJ whole genome shotgun (WGS) entry which is preliminary data.</text>
</comment>
<dbReference type="Pfam" id="PF02545">
    <property type="entry name" value="Maf"/>
    <property type="match status" value="1"/>
</dbReference>
<evidence type="ECO:0000256" key="3">
    <source>
        <dbReference type="HAMAP-Rule" id="MF_00528"/>
    </source>
</evidence>
<keyword evidence="2 3" id="KW-0378">Hydrolase</keyword>
<dbReference type="GO" id="GO:0016787">
    <property type="term" value="F:hydrolase activity"/>
    <property type="evidence" value="ECO:0007669"/>
    <property type="project" value="UniProtKB-KW"/>
</dbReference>
<reference evidence="5" key="1">
    <citation type="journal article" date="2019" name="Int. J. Syst. Evol. Microbiol.">
        <title>The Global Catalogue of Microorganisms (GCM) 10K type strain sequencing project: providing services to taxonomists for standard genome sequencing and annotation.</title>
        <authorList>
            <consortium name="The Broad Institute Genomics Platform"/>
            <consortium name="The Broad Institute Genome Sequencing Center for Infectious Disease"/>
            <person name="Wu L."/>
            <person name="Ma J."/>
        </authorList>
    </citation>
    <scope>NUCLEOTIDE SEQUENCE [LARGE SCALE GENOMIC DNA]</scope>
    <source>
        <strain evidence="5">CGMCC 4.7177</strain>
    </source>
</reference>
<dbReference type="PIRSF" id="PIRSF006305">
    <property type="entry name" value="Maf"/>
    <property type="match status" value="1"/>
</dbReference>
<feature type="site" description="Important for substrate specificity" evidence="3">
    <location>
        <position position="158"/>
    </location>
</feature>
<name>A0ABW4SFA6_9BACL</name>
<dbReference type="SUPFAM" id="SSF52972">
    <property type="entry name" value="ITPase-like"/>
    <property type="match status" value="1"/>
</dbReference>
<dbReference type="PANTHER" id="PTHR43213:SF5">
    <property type="entry name" value="BIFUNCTIONAL DTTP_UTP PYROPHOSPHATASE_METHYLTRANSFERASE PROTEIN-RELATED"/>
    <property type="match status" value="1"/>
</dbReference>
<keyword evidence="3" id="KW-0546">Nucleotide metabolism</keyword>
<comment type="caution">
    <text evidence="3">Lacks conserved residue(s) required for the propagation of feature annotation.</text>
</comment>
<organism evidence="4 5">
    <name type="scientific">Sporosarcina siberiensis</name>
    <dbReference type="NCBI Taxonomy" id="1365606"/>
    <lineage>
        <taxon>Bacteria</taxon>
        <taxon>Bacillati</taxon>
        <taxon>Bacillota</taxon>
        <taxon>Bacilli</taxon>
        <taxon>Bacillales</taxon>
        <taxon>Caryophanaceae</taxon>
        <taxon>Sporosarcina</taxon>
    </lineage>
</organism>
<feature type="active site" description="Proton acceptor" evidence="3">
    <location>
        <position position="75"/>
    </location>
</feature>
<dbReference type="Gene3D" id="3.90.950.10">
    <property type="match status" value="1"/>
</dbReference>
<dbReference type="InterPro" id="IPR003697">
    <property type="entry name" value="Maf-like"/>
</dbReference>
<evidence type="ECO:0000256" key="1">
    <source>
        <dbReference type="ARBA" id="ARBA00001968"/>
    </source>
</evidence>
<dbReference type="RefSeq" id="WP_381535944.1">
    <property type="nucleotide sequence ID" value="NZ_JBHUGI010000006.1"/>
</dbReference>
<dbReference type="InterPro" id="IPR029001">
    <property type="entry name" value="ITPase-like_fam"/>
</dbReference>
<dbReference type="HAMAP" id="MF_00528">
    <property type="entry name" value="Maf"/>
    <property type="match status" value="1"/>
</dbReference>
<keyword evidence="5" id="KW-1185">Reference proteome</keyword>
<feature type="site" description="Important for substrate specificity" evidence="3">
    <location>
        <position position="76"/>
    </location>
</feature>
<comment type="similarity">
    <text evidence="3">Belongs to the Maf family. YhdE subfamily.</text>
</comment>
<comment type="catalytic activity">
    <reaction evidence="3">
        <text>dTTP + H2O = dTMP + diphosphate + H(+)</text>
        <dbReference type="Rhea" id="RHEA:28534"/>
        <dbReference type="ChEBI" id="CHEBI:15377"/>
        <dbReference type="ChEBI" id="CHEBI:15378"/>
        <dbReference type="ChEBI" id="CHEBI:33019"/>
        <dbReference type="ChEBI" id="CHEBI:37568"/>
        <dbReference type="ChEBI" id="CHEBI:63528"/>
        <dbReference type="EC" id="3.6.1.9"/>
    </reaction>
</comment>
<protein>
    <recommendedName>
        <fullName evidence="3">dTTP/UTP pyrophosphatase</fullName>
        <shortName evidence="3">dTTPase/UTPase</shortName>
        <ecNumber evidence="3">3.6.1.9</ecNumber>
    </recommendedName>
    <alternativeName>
        <fullName evidence="3">Nucleoside triphosphate pyrophosphatase</fullName>
    </alternativeName>
    <alternativeName>
        <fullName evidence="3">Nucleotide pyrophosphatase</fullName>
        <shortName evidence="3">Nucleotide PPase</shortName>
    </alternativeName>
</protein>
<feature type="site" description="Important for substrate specificity" evidence="3">
    <location>
        <position position="17"/>
    </location>
</feature>